<comment type="caution">
    <text evidence="1">The sequence shown here is derived from an EMBL/GenBank/DDBJ whole genome shotgun (WGS) entry which is preliminary data.</text>
</comment>
<evidence type="ECO:0000313" key="2">
    <source>
        <dbReference type="Proteomes" id="UP000319716"/>
    </source>
</evidence>
<sequence>MHSLLSVTDAAFDEQYAPYCVIVTQKLPLFVFNQRSCSRPIHFLANAMEARIISFRMSQLMSASLFT</sequence>
<reference evidence="1 2" key="1">
    <citation type="submission" date="2017-11" db="EMBL/GenBank/DDBJ databases">
        <title>Draft Genome Sequence of Sporolactobacillus inulinus NBRC 111894 Isolated from Koso, a Japanese Sugar-Vegetable Fermented Beverage.</title>
        <authorList>
            <person name="Chiou T.Y."/>
            <person name="Oshima K."/>
            <person name="Suda W."/>
            <person name="Hattori M."/>
            <person name="Takahashi T."/>
        </authorList>
    </citation>
    <scope>NUCLEOTIDE SEQUENCE [LARGE SCALE GENOMIC DNA]</scope>
    <source>
        <strain evidence="1 2">NBRC111894</strain>
    </source>
</reference>
<gene>
    <name evidence="1" type="ORF">NBRC111894_4406</name>
</gene>
<dbReference type="AlphaFoldDB" id="A0A4Y1ZI41"/>
<accession>A0A4Y1ZI41</accession>
<name>A0A4Y1ZI41_9BACL</name>
<protein>
    <submittedName>
        <fullName evidence="1">Uncharacterized protein</fullName>
    </submittedName>
</protein>
<evidence type="ECO:0000313" key="1">
    <source>
        <dbReference type="EMBL" id="GAY78852.1"/>
    </source>
</evidence>
<organism evidence="1 2">
    <name type="scientific">Sporolactobacillus inulinus</name>
    <dbReference type="NCBI Taxonomy" id="2078"/>
    <lineage>
        <taxon>Bacteria</taxon>
        <taxon>Bacillati</taxon>
        <taxon>Bacillota</taxon>
        <taxon>Bacilli</taxon>
        <taxon>Bacillales</taxon>
        <taxon>Sporolactobacillaceae</taxon>
        <taxon>Sporolactobacillus</taxon>
    </lineage>
</organism>
<dbReference type="EMBL" id="BEXB01000065">
    <property type="protein sequence ID" value="GAY78852.1"/>
    <property type="molecule type" value="Genomic_DNA"/>
</dbReference>
<proteinExistence type="predicted"/>
<dbReference type="Proteomes" id="UP000319716">
    <property type="component" value="Unassembled WGS sequence"/>
</dbReference>